<protein>
    <submittedName>
        <fullName evidence="1">Uncharacterized protein</fullName>
    </submittedName>
</protein>
<dbReference type="AlphaFoldDB" id="E6UKX2"/>
<name>E6UKX2_RUMA7</name>
<geneLocation type="plasmid" evidence="1 2">
    <name>pRUMAL02</name>
</geneLocation>
<dbReference type="KEGG" id="ral:Rumal_3894"/>
<accession>E6UKX2</accession>
<organism evidence="1 2">
    <name type="scientific">Ruminococcus albus (strain ATCC 27210 / DSM 20455 / JCM 14654 / NCDO 2250 / 7)</name>
    <dbReference type="NCBI Taxonomy" id="697329"/>
    <lineage>
        <taxon>Bacteria</taxon>
        <taxon>Bacillati</taxon>
        <taxon>Bacillota</taxon>
        <taxon>Clostridia</taxon>
        <taxon>Eubacteriales</taxon>
        <taxon>Oscillospiraceae</taxon>
        <taxon>Ruminococcus</taxon>
    </lineage>
</organism>
<dbReference type="OrthoDB" id="9945266at2"/>
<sequence>MNKNVKVIGNKENGSKSSVTMRIAVKEYFPEDISGVEYFDVGLEAYNDLCRYKELMSSLVSESDDAVKMDIRRFYPHLCKKETWVYVTPETYVSQLNHVNSRKTVLVKLCDLMEDYRDCPDFIEVSNKICMQLAKYRSEDNYEKEKLRKKRDGKGFEEVARGEMNGMYQEDNTRKIELLITVRELFKPYGEILTNRAVMYLCYAQTPTMIAKHEGISTHSAWESVEKIKSIVKNAGREYFGL</sequence>
<proteinExistence type="predicted"/>
<dbReference type="RefSeq" id="WP_013483858.1">
    <property type="nucleotide sequence ID" value="NC_014825.1"/>
</dbReference>
<gene>
    <name evidence="1" type="ordered locus">Rumal_3894</name>
</gene>
<reference evidence="2" key="1">
    <citation type="journal article" date="2011" name="J. Bacteriol.">
        <title>Complete genome of the cellulolytic ruminal bacterium Ruminococcus albus 7.</title>
        <authorList>
            <person name="Suen G."/>
            <person name="Stevenson D.M."/>
            <person name="Bruce D.C."/>
            <person name="Chertkov O."/>
            <person name="Copeland A."/>
            <person name="Cheng J.F."/>
            <person name="Detter C."/>
            <person name="Detter J.C."/>
            <person name="Goodwin L.A."/>
            <person name="Han C.S."/>
            <person name="Hauser L.J."/>
            <person name="Ivanova N.N."/>
            <person name="Kyrpides N.C."/>
            <person name="Land M.L."/>
            <person name="Lapidus A."/>
            <person name="Lucas S."/>
            <person name="Ovchinnikova G."/>
            <person name="Pitluck S."/>
            <person name="Tapia R."/>
            <person name="Woyke T."/>
            <person name="Boyum J."/>
            <person name="Mead D."/>
            <person name="Weimer P.J."/>
        </authorList>
    </citation>
    <scope>NUCLEOTIDE SEQUENCE [LARGE SCALE GENOMIC DNA]</scope>
    <source>
        <strain evidence="2">ATCC 27210 / DSM 20455 / JCM 14654 / NCDO 2250 / 7</strain>
        <plasmid evidence="2">pRUMAL02</plasmid>
    </source>
</reference>
<dbReference type="EMBL" id="CP002405">
    <property type="protein sequence ID" value="ADU24318.1"/>
    <property type="molecule type" value="Genomic_DNA"/>
</dbReference>
<evidence type="ECO:0000313" key="1">
    <source>
        <dbReference type="EMBL" id="ADU24318.1"/>
    </source>
</evidence>
<keyword evidence="1" id="KW-0614">Plasmid</keyword>
<dbReference type="Proteomes" id="UP000006919">
    <property type="component" value="Plasmid pRUMAL02"/>
</dbReference>
<dbReference type="HOGENOM" id="CLU_1146523_0_0_9"/>
<evidence type="ECO:0000313" key="2">
    <source>
        <dbReference type="Proteomes" id="UP000006919"/>
    </source>
</evidence>